<accession>A0A7J9ARV0</accession>
<name>A0A7J9ARV0_9ROSI</name>
<evidence type="ECO:0008006" key="3">
    <source>
        <dbReference type="Google" id="ProtNLM"/>
    </source>
</evidence>
<organism evidence="1 2">
    <name type="scientific">Gossypium laxum</name>
    <dbReference type="NCBI Taxonomy" id="34288"/>
    <lineage>
        <taxon>Eukaryota</taxon>
        <taxon>Viridiplantae</taxon>
        <taxon>Streptophyta</taxon>
        <taxon>Embryophyta</taxon>
        <taxon>Tracheophyta</taxon>
        <taxon>Spermatophyta</taxon>
        <taxon>Magnoliopsida</taxon>
        <taxon>eudicotyledons</taxon>
        <taxon>Gunneridae</taxon>
        <taxon>Pentapetalae</taxon>
        <taxon>rosids</taxon>
        <taxon>malvids</taxon>
        <taxon>Malvales</taxon>
        <taxon>Malvaceae</taxon>
        <taxon>Malvoideae</taxon>
        <taxon>Gossypium</taxon>
    </lineage>
</organism>
<evidence type="ECO:0000313" key="2">
    <source>
        <dbReference type="Proteomes" id="UP000593574"/>
    </source>
</evidence>
<dbReference type="AlphaFoldDB" id="A0A7J9ARV0"/>
<dbReference type="EMBL" id="JABEZV010000012">
    <property type="protein sequence ID" value="MBA0726713.1"/>
    <property type="molecule type" value="Genomic_DNA"/>
</dbReference>
<evidence type="ECO:0000313" key="1">
    <source>
        <dbReference type="EMBL" id="MBA0726713.1"/>
    </source>
</evidence>
<dbReference type="Proteomes" id="UP000593574">
    <property type="component" value="Unassembled WGS sequence"/>
</dbReference>
<keyword evidence="2" id="KW-1185">Reference proteome</keyword>
<sequence>WGAEIETLIHTLKDFPIARAILSTGGLDNSLITKDYHCCIDWLEDVTRVLDKRVTDFRILNLINDPLLPANPAAKRWEKPPRVTWWRGDKNEMMSAEWAEIYAFEENIKMAYAPNIKIAVVFETDNASLVNRVNHHSTDVTIISVRIKDSIKAVENFKSTTYVGLINVVTWWQISFVKK</sequence>
<feature type="non-terminal residue" evidence="1">
    <location>
        <position position="1"/>
    </location>
</feature>
<comment type="caution">
    <text evidence="1">The sequence shown here is derived from an EMBL/GenBank/DDBJ whole genome shotgun (WGS) entry which is preliminary data.</text>
</comment>
<reference evidence="1 2" key="1">
    <citation type="journal article" date="2019" name="Genome Biol. Evol.">
        <title>Insights into the evolution of the New World diploid cottons (Gossypium, subgenus Houzingenia) based on genome sequencing.</title>
        <authorList>
            <person name="Grover C.E."/>
            <person name="Arick M.A. 2nd"/>
            <person name="Thrash A."/>
            <person name="Conover J.L."/>
            <person name="Sanders W.S."/>
            <person name="Peterson D.G."/>
            <person name="Frelichowski J.E."/>
            <person name="Scheffler J.A."/>
            <person name="Scheffler B.E."/>
            <person name="Wendel J.F."/>
        </authorList>
    </citation>
    <scope>NUCLEOTIDE SEQUENCE [LARGE SCALE GENOMIC DNA]</scope>
    <source>
        <strain evidence="1">4</strain>
        <tissue evidence="1">Leaf</tissue>
    </source>
</reference>
<proteinExistence type="predicted"/>
<protein>
    <recommendedName>
        <fullName evidence="3">RNase H type-1 domain-containing protein</fullName>
    </recommendedName>
</protein>
<gene>
    <name evidence="1" type="ORF">Golax_002521</name>
</gene>